<comment type="caution">
    <text evidence="2">The sequence shown here is derived from an EMBL/GenBank/DDBJ whole genome shotgun (WGS) entry which is preliminary data.</text>
</comment>
<dbReference type="PANTHER" id="PTHR42305:SF1">
    <property type="entry name" value="MEMBRANE PROTEIN RV1733C-RELATED"/>
    <property type="match status" value="1"/>
</dbReference>
<keyword evidence="1" id="KW-0472">Membrane</keyword>
<dbReference type="Proteomes" id="UP000468735">
    <property type="component" value="Unassembled WGS sequence"/>
</dbReference>
<organism evidence="2 3">
    <name type="scientific">Actinomadura rudentiformis</name>
    <dbReference type="NCBI Taxonomy" id="359158"/>
    <lineage>
        <taxon>Bacteria</taxon>
        <taxon>Bacillati</taxon>
        <taxon>Actinomycetota</taxon>
        <taxon>Actinomycetes</taxon>
        <taxon>Streptosporangiales</taxon>
        <taxon>Thermomonosporaceae</taxon>
        <taxon>Actinomadura</taxon>
    </lineage>
</organism>
<keyword evidence="1" id="KW-1133">Transmembrane helix</keyword>
<dbReference type="OrthoDB" id="3542690at2"/>
<keyword evidence="3" id="KW-1185">Reference proteome</keyword>
<reference evidence="2 3" key="1">
    <citation type="submission" date="2019-09" db="EMBL/GenBank/DDBJ databases">
        <title>Actinomadura physcomitrii sp. nov., a novel actinomycete isolated from moss [Physcomitrium sphaericum (Ludw) Fuernr].</title>
        <authorList>
            <person name="Zhuang X."/>
            <person name="Liu C."/>
        </authorList>
    </citation>
    <scope>NUCLEOTIDE SEQUENCE [LARGE SCALE GENOMIC DNA]</scope>
    <source>
        <strain evidence="2 3">HMC1</strain>
    </source>
</reference>
<name>A0A6H9YR55_9ACTN</name>
<evidence type="ECO:0000313" key="2">
    <source>
        <dbReference type="EMBL" id="KAB2345526.1"/>
    </source>
</evidence>
<evidence type="ECO:0000313" key="3">
    <source>
        <dbReference type="Proteomes" id="UP000468735"/>
    </source>
</evidence>
<gene>
    <name evidence="2" type="ORF">F8566_26575</name>
</gene>
<sequence>MRRSGARYGCSPTRRLWRRLGLERNELRRRIDRVQRLSALGLLGLFLLVTPPAAAWCANWSYDSGMRAERAEQAERRQVRATVVSTGGVGTTGDRYVHETVQARWTGPDGRAHTGSLPSWKGAKTGATKLVWIDDKGAITIRPRPHSRTVTDAAYAAFAATTAVGIPILAAYGLLRRRFDRVRYAQWEAAWTRMDTDAGHNRPH</sequence>
<dbReference type="RefSeq" id="WP_151564457.1">
    <property type="nucleotide sequence ID" value="NZ_WBMT01000013.1"/>
</dbReference>
<accession>A0A6H9YR55</accession>
<dbReference type="InterPro" id="IPR039708">
    <property type="entry name" value="MT1774/Rv1733c-like"/>
</dbReference>
<protein>
    <submittedName>
        <fullName evidence="2">Uncharacterized protein</fullName>
    </submittedName>
</protein>
<evidence type="ECO:0000256" key="1">
    <source>
        <dbReference type="SAM" id="Phobius"/>
    </source>
</evidence>
<proteinExistence type="predicted"/>
<keyword evidence="1" id="KW-0812">Transmembrane</keyword>
<dbReference type="AlphaFoldDB" id="A0A6H9YR55"/>
<dbReference type="EMBL" id="WBMT01000013">
    <property type="protein sequence ID" value="KAB2345526.1"/>
    <property type="molecule type" value="Genomic_DNA"/>
</dbReference>
<dbReference type="PANTHER" id="PTHR42305">
    <property type="entry name" value="MEMBRANE PROTEIN RV1733C-RELATED"/>
    <property type="match status" value="1"/>
</dbReference>
<feature type="transmembrane region" description="Helical" evidence="1">
    <location>
        <begin position="153"/>
        <end position="175"/>
    </location>
</feature>